<dbReference type="AlphaFoldDB" id="A0A059SUR9"/>
<gene>
    <name evidence="5" type="primary">ycf23</name>
</gene>
<dbReference type="GO" id="GO:0009536">
    <property type="term" value="C:plastid"/>
    <property type="evidence" value="ECO:0007669"/>
    <property type="project" value="UniProtKB-SubCell"/>
</dbReference>
<evidence type="ECO:0000313" key="5">
    <source>
        <dbReference type="EMBL" id="AHB35151.1"/>
    </source>
</evidence>
<dbReference type="PANTHER" id="PTHR36895:SF1">
    <property type="entry name" value="YCF23 PROTEIN"/>
    <property type="match status" value="1"/>
</dbReference>
<keyword evidence="4 5" id="KW-0934">Plastid</keyword>
<dbReference type="InterPro" id="IPR007570">
    <property type="entry name" value="Uncharacterised_Ycf23"/>
</dbReference>
<organism evidence="5">
    <name type="scientific">Pyropia perforata</name>
    <name type="common">Red alga</name>
    <name type="synonym">Porphyra perforata</name>
    <dbReference type="NCBI Taxonomy" id="182771"/>
    <lineage>
        <taxon>Eukaryota</taxon>
        <taxon>Rhodophyta</taxon>
        <taxon>Bangiophyceae</taxon>
        <taxon>Bangiales</taxon>
        <taxon>Bangiaceae</taxon>
        <taxon>Pyropia</taxon>
    </lineage>
</organism>
<evidence type="ECO:0000256" key="1">
    <source>
        <dbReference type="ARBA" id="ARBA00004474"/>
    </source>
</evidence>
<keyword evidence="5" id="KW-0150">Chloroplast</keyword>
<dbReference type="EMBL" id="KF515972">
    <property type="protein sequence ID" value="AHB35151.1"/>
    <property type="molecule type" value="Genomic_DNA"/>
</dbReference>
<protein>
    <recommendedName>
        <fullName evidence="3">Uncharacterized protein ycf23</fullName>
    </recommendedName>
</protein>
<dbReference type="SUPFAM" id="SSF51569">
    <property type="entry name" value="Aldolase"/>
    <property type="match status" value="1"/>
</dbReference>
<proteinExistence type="inferred from homology"/>
<dbReference type="PANTHER" id="PTHR36895">
    <property type="match status" value="1"/>
</dbReference>
<comment type="subcellular location">
    <subcellularLocation>
        <location evidence="1">Plastid</location>
    </subcellularLocation>
</comment>
<evidence type="ECO:0000256" key="4">
    <source>
        <dbReference type="ARBA" id="ARBA00022640"/>
    </source>
</evidence>
<reference evidence="5" key="1">
    <citation type="journal article" date="2014" name="Sci. Rep.">
        <title>Minimally destructive sampling of type specimens of Pyropia (Bangiales, Rhodophyta) recovers complete plastid and mitochondrial genomes.</title>
        <authorList>
            <person name="Hughey J.R."/>
            <person name="Gabrielson P.W."/>
            <person name="Rohmer L."/>
            <person name="Tortolani J."/>
            <person name="Silva M."/>
            <person name="Miller K.A."/>
            <person name="Young J.D."/>
            <person name="Martell C."/>
            <person name="Ruediger E."/>
        </authorList>
    </citation>
    <scope>NUCLEOTIDE SEQUENCE</scope>
</reference>
<comment type="similarity">
    <text evidence="2">Belongs to the ycf23 family.</text>
</comment>
<evidence type="ECO:0000256" key="3">
    <source>
        <dbReference type="ARBA" id="ARBA00021523"/>
    </source>
</evidence>
<accession>A0A059SUR9</accession>
<evidence type="ECO:0000256" key="2">
    <source>
        <dbReference type="ARBA" id="ARBA00009664"/>
    </source>
</evidence>
<geneLocation type="chloroplast" evidence="5"/>
<dbReference type="Pfam" id="PF04481">
    <property type="entry name" value="DUF561"/>
    <property type="match status" value="1"/>
</dbReference>
<sequence length="276" mass="30154">MMTISSSITNDFTNKLALKVITGLNNFNMKKVKQMTQAAEIAKATYVDIAADINIINELRSNSTIPICVSSISAQTLIKCQKADVQILEIGNYDSFYEQGRLFSSKEIMNISKDTKYSLPNTTLCVTIPHVLRVEEQIELTRDLERIGVDIVQTEGKSTSLSKNGDLSGIIGRAASTCSSTYAISQNSNMPIVSASGISALTAPISFLYGASGIGIGNNIRQLSNITSMVMYIYEIQTAIENNRSNKQDINHSISRSSINCNLSPSKIKVHNKILQ</sequence>
<name>A0A059SUR9_PYRPE</name>